<sequence>MACLVVGVLAAVAIIPRPVLGPRDSGDLRLAADARTVAGDGRGLGSLAIARIANGRVSTAAIGDGFLPGPDTSFELGSVTKTFTGNLLADAVERGEIELDAPVERWMPELVGTPAGSLTPLELATHTSGLPSLPPQLVTRPDFYAPDGLPMLGGNPYRGVDTATMINWLRDVPLSGRGQRAYSNLGMSLLGHTVARAAGSDYPTLLRQRLLDPLGMTATSLALDEPAAPAARPHTAPGWGVGPWWGEAFAPAGTSTRTTLADLTRYARALLDGTAPGAAAMDPVDGPIGEEAGLAWQLAEVNGAAVVWHNGATAGTRTMLALDRQRGVAAIVFSDHGAAPDQDATIDLMGIRLVTGSTEPSNGPRFTIGGLVPVAIGLIFLTPLFLGLLRRRPPTRLAAVDVSAWAAAGLTLVALTGPWQFVPGIAWGVIAGVTLAAVVATARRAAAGRWIDRGAWFGVPSLLIGLAALGYLLLAFG</sequence>
<dbReference type="PANTHER" id="PTHR46825">
    <property type="entry name" value="D-ALANYL-D-ALANINE-CARBOXYPEPTIDASE/ENDOPEPTIDASE AMPH"/>
    <property type="match status" value="1"/>
</dbReference>
<accession>A0A7Z0IK03</accession>
<name>A0A7Z0IK03_9ACTN</name>
<keyword evidence="4" id="KW-1185">Reference proteome</keyword>
<gene>
    <name evidence="3" type="ORF">GGQ54_000674</name>
</gene>
<keyword evidence="1" id="KW-1133">Transmembrane helix</keyword>
<dbReference type="SUPFAM" id="SSF56601">
    <property type="entry name" value="beta-lactamase/transpeptidase-like"/>
    <property type="match status" value="1"/>
</dbReference>
<feature type="transmembrane region" description="Helical" evidence="1">
    <location>
        <begin position="454"/>
        <end position="476"/>
    </location>
</feature>
<evidence type="ECO:0000313" key="4">
    <source>
        <dbReference type="Proteomes" id="UP000527616"/>
    </source>
</evidence>
<dbReference type="Proteomes" id="UP000527616">
    <property type="component" value="Unassembled WGS sequence"/>
</dbReference>
<organism evidence="3 4">
    <name type="scientific">Naumannella cuiyingiana</name>
    <dbReference type="NCBI Taxonomy" id="1347891"/>
    <lineage>
        <taxon>Bacteria</taxon>
        <taxon>Bacillati</taxon>
        <taxon>Actinomycetota</taxon>
        <taxon>Actinomycetes</taxon>
        <taxon>Propionibacteriales</taxon>
        <taxon>Propionibacteriaceae</taxon>
        <taxon>Naumannella</taxon>
    </lineage>
</organism>
<comment type="caution">
    <text evidence="3">The sequence shown here is derived from an EMBL/GenBank/DDBJ whole genome shotgun (WGS) entry which is preliminary data.</text>
</comment>
<evidence type="ECO:0000259" key="2">
    <source>
        <dbReference type="Pfam" id="PF00144"/>
    </source>
</evidence>
<feature type="transmembrane region" description="Helical" evidence="1">
    <location>
        <begin position="398"/>
        <end position="419"/>
    </location>
</feature>
<dbReference type="AlphaFoldDB" id="A0A7Z0IK03"/>
<dbReference type="Gene3D" id="3.40.710.10">
    <property type="entry name" value="DD-peptidase/beta-lactamase superfamily"/>
    <property type="match status" value="1"/>
</dbReference>
<dbReference type="InterPro" id="IPR050491">
    <property type="entry name" value="AmpC-like"/>
</dbReference>
<dbReference type="InterPro" id="IPR012338">
    <property type="entry name" value="Beta-lactam/transpept-like"/>
</dbReference>
<keyword evidence="1" id="KW-0812">Transmembrane</keyword>
<feature type="transmembrane region" description="Helical" evidence="1">
    <location>
        <begin position="366"/>
        <end position="386"/>
    </location>
</feature>
<protein>
    <submittedName>
        <fullName evidence="3">CubicO group peptidase (Beta-lactamase class C family)</fullName>
    </submittedName>
</protein>
<dbReference type="EMBL" id="JACBZS010000001">
    <property type="protein sequence ID" value="NYI70114.1"/>
    <property type="molecule type" value="Genomic_DNA"/>
</dbReference>
<proteinExistence type="predicted"/>
<feature type="domain" description="Beta-lactamase-related" evidence="2">
    <location>
        <begin position="42"/>
        <end position="338"/>
    </location>
</feature>
<feature type="transmembrane region" description="Helical" evidence="1">
    <location>
        <begin position="425"/>
        <end position="442"/>
    </location>
</feature>
<evidence type="ECO:0000256" key="1">
    <source>
        <dbReference type="SAM" id="Phobius"/>
    </source>
</evidence>
<dbReference type="InterPro" id="IPR001466">
    <property type="entry name" value="Beta-lactam-related"/>
</dbReference>
<dbReference type="PANTHER" id="PTHR46825:SF8">
    <property type="entry name" value="BETA-LACTAMASE-RELATED"/>
    <property type="match status" value="1"/>
</dbReference>
<keyword evidence="1" id="KW-0472">Membrane</keyword>
<evidence type="ECO:0000313" key="3">
    <source>
        <dbReference type="EMBL" id="NYI70114.1"/>
    </source>
</evidence>
<reference evidence="3 4" key="1">
    <citation type="submission" date="2020-07" db="EMBL/GenBank/DDBJ databases">
        <title>Sequencing the genomes of 1000 actinobacteria strains.</title>
        <authorList>
            <person name="Klenk H.-P."/>
        </authorList>
    </citation>
    <scope>NUCLEOTIDE SEQUENCE [LARGE SCALE GENOMIC DNA]</scope>
    <source>
        <strain evidence="3 4">DSM 103164</strain>
    </source>
</reference>
<dbReference type="RefSeq" id="WP_179444101.1">
    <property type="nucleotide sequence ID" value="NZ_JACBZS010000001.1"/>
</dbReference>
<dbReference type="Pfam" id="PF00144">
    <property type="entry name" value="Beta-lactamase"/>
    <property type="match status" value="1"/>
</dbReference>